<reference evidence="2 3" key="2">
    <citation type="journal article" date="2013" name="PLoS ONE">
        <title>INDIGO - INtegrated Data Warehouse of MIcrobial GenOmes with Examples from the Red Sea Extremophiles.</title>
        <authorList>
            <person name="Alam I."/>
            <person name="Antunes A."/>
            <person name="Kamau A.A."/>
            <person name="Ba Alawi W."/>
            <person name="Kalkatawi M."/>
            <person name="Stingl U."/>
            <person name="Bajic V.B."/>
        </authorList>
    </citation>
    <scope>NUCLEOTIDE SEQUENCE [LARGE SCALE GENOMIC DNA]</scope>
    <source>
        <strain evidence="2 3">E1L3A</strain>
    </source>
</reference>
<keyword evidence="3" id="KW-1185">Reference proteome</keyword>
<dbReference type="RefSeq" id="WP_006914025.1">
    <property type="nucleotide sequence ID" value="NZ_AFNV02000010.1"/>
</dbReference>
<proteinExistence type="predicted"/>
<dbReference type="InterPro" id="IPR021139">
    <property type="entry name" value="NYN"/>
</dbReference>
<dbReference type="EMBL" id="AFNV02000010">
    <property type="protein sequence ID" value="ERJ19389.1"/>
    <property type="molecule type" value="Genomic_DNA"/>
</dbReference>
<dbReference type="OrthoDB" id="9809421at2"/>
<evidence type="ECO:0000313" key="2">
    <source>
        <dbReference type="EMBL" id="ERJ19389.1"/>
    </source>
</evidence>
<name>U2FTU2_9GAMM</name>
<protein>
    <submittedName>
        <fullName evidence="2">6-hydroxy-3-succinoylpyridine hydroxylase protein</fullName>
    </submittedName>
</protein>
<dbReference type="GO" id="GO:0004540">
    <property type="term" value="F:RNA nuclease activity"/>
    <property type="evidence" value="ECO:0007669"/>
    <property type="project" value="InterPro"/>
</dbReference>
<accession>U2FTU2</accession>
<dbReference type="Proteomes" id="UP000006242">
    <property type="component" value="Unassembled WGS sequence"/>
</dbReference>
<dbReference type="Pfam" id="PF01936">
    <property type="entry name" value="NYN"/>
    <property type="match status" value="1"/>
</dbReference>
<dbReference type="Gene3D" id="3.40.50.1010">
    <property type="entry name" value="5'-nuclease"/>
    <property type="match status" value="1"/>
</dbReference>
<evidence type="ECO:0000259" key="1">
    <source>
        <dbReference type="Pfam" id="PF01936"/>
    </source>
</evidence>
<feature type="domain" description="NYN" evidence="1">
    <location>
        <begin position="15"/>
        <end position="165"/>
    </location>
</feature>
<reference evidence="2 3" key="1">
    <citation type="journal article" date="2011" name="J. Bacteriol.">
        <title>Genome sequence of Salinisphaera shabanensis, a gammaproteobacterium from the harsh, variable environment of the brine-seawater interface of the Shaban Deep in the Red Sea.</title>
        <authorList>
            <person name="Antunes A."/>
            <person name="Alam I."/>
            <person name="Bajic V.B."/>
            <person name="Stingl U."/>
        </authorList>
    </citation>
    <scope>NUCLEOTIDE SEQUENCE [LARGE SCALE GENOMIC DNA]</scope>
    <source>
        <strain evidence="2 3">E1L3A</strain>
    </source>
</reference>
<dbReference type="STRING" id="1033802.SSPSH_001763"/>
<sequence length="229" mass="26112">MDLSSRSLQPLRTIAYIDGYNLYYSALTRSRFKWLDIRQLLEQVILSSAPNPAFELLAVKFFTAPILGRYASDPLSPDRQRRYHNALAFAPSGPTEVIYGYHATTVKKARLLEDCKLARVMVLEEKQTDVNIGLHMYRDATHGRVDQIVLVSNDSDLAPALTMLKYDFPDIVRGLLLPSRERSNRRSGQLDALANWTRRQLKEDELASAQLPRSITNRKGKPILKPEAW</sequence>
<evidence type="ECO:0000313" key="3">
    <source>
        <dbReference type="Proteomes" id="UP000006242"/>
    </source>
</evidence>
<gene>
    <name evidence="2" type="ORF">SSPSH_001763</name>
</gene>
<dbReference type="eggNOG" id="COG1432">
    <property type="taxonomic scope" value="Bacteria"/>
</dbReference>
<organism evidence="2 3">
    <name type="scientific">Salinisphaera shabanensis E1L3A</name>
    <dbReference type="NCBI Taxonomy" id="1033802"/>
    <lineage>
        <taxon>Bacteria</taxon>
        <taxon>Pseudomonadati</taxon>
        <taxon>Pseudomonadota</taxon>
        <taxon>Gammaproteobacteria</taxon>
        <taxon>Salinisphaerales</taxon>
        <taxon>Salinisphaeraceae</taxon>
        <taxon>Salinisphaera</taxon>
    </lineage>
</organism>
<dbReference type="AlphaFoldDB" id="U2FTU2"/>
<dbReference type="CDD" id="cd18722">
    <property type="entry name" value="PIN_NicB-like"/>
    <property type="match status" value="1"/>
</dbReference>
<comment type="caution">
    <text evidence="2">The sequence shown here is derived from an EMBL/GenBank/DDBJ whole genome shotgun (WGS) entry which is preliminary data.</text>
</comment>